<feature type="domain" description="SsuA/THI5-like" evidence="1">
    <location>
        <begin position="56"/>
        <end position="264"/>
    </location>
</feature>
<dbReference type="PANTHER" id="PTHR30024:SF42">
    <property type="entry name" value="ALIPHATIC SULFONATES-BINDING PROTEIN-RELATED"/>
    <property type="match status" value="1"/>
</dbReference>
<gene>
    <name evidence="2" type="ORF">BA896_019085</name>
</gene>
<name>A0A1E8PLZ8_9BURK</name>
<reference evidence="2 3" key="1">
    <citation type="submission" date="2016-10" db="EMBL/GenBank/DDBJ databases">
        <title>Updated version of Genome Assembly of Janthinobacterium lividum ERGS5:01.</title>
        <authorList>
            <person name="Kumar R."/>
            <person name="Acharya V."/>
            <person name="Singh D."/>
        </authorList>
    </citation>
    <scope>NUCLEOTIDE SEQUENCE [LARGE SCALE GENOMIC DNA]</scope>
    <source>
        <strain evidence="2 3">ERGS5:01</strain>
    </source>
</reference>
<evidence type="ECO:0000313" key="3">
    <source>
        <dbReference type="Proteomes" id="UP000092634"/>
    </source>
</evidence>
<evidence type="ECO:0000259" key="1">
    <source>
        <dbReference type="Pfam" id="PF09084"/>
    </source>
</evidence>
<accession>A0A1E8PLZ8</accession>
<organism evidence="2 3">
    <name type="scientific">Janthinobacterium lividum</name>
    <dbReference type="NCBI Taxonomy" id="29581"/>
    <lineage>
        <taxon>Bacteria</taxon>
        <taxon>Pseudomonadati</taxon>
        <taxon>Pseudomonadota</taxon>
        <taxon>Betaproteobacteria</taxon>
        <taxon>Burkholderiales</taxon>
        <taxon>Oxalobacteraceae</taxon>
        <taxon>Janthinobacterium</taxon>
    </lineage>
</organism>
<evidence type="ECO:0000313" key="2">
    <source>
        <dbReference type="EMBL" id="OFJ46744.1"/>
    </source>
</evidence>
<dbReference type="SUPFAM" id="SSF53850">
    <property type="entry name" value="Periplasmic binding protein-like II"/>
    <property type="match status" value="1"/>
</dbReference>
<dbReference type="AlphaFoldDB" id="A0A1E8PLZ8"/>
<dbReference type="Proteomes" id="UP000092634">
    <property type="component" value="Unassembled WGS sequence"/>
</dbReference>
<dbReference type="CDD" id="cd01008">
    <property type="entry name" value="PBP2_NrtA_SsuA_CpmA_like"/>
    <property type="match status" value="1"/>
</dbReference>
<comment type="caution">
    <text evidence="2">The sequence shown here is derived from an EMBL/GenBank/DDBJ whole genome shotgun (WGS) entry which is preliminary data.</text>
</comment>
<sequence length="342" mass="36670">MNRMAPARPMIWLAAIALLLALAIAAIWRLKAHAVAPSGPVEVLRLAVNVEYVGSCPVLAARAHGYFAREGIDALLQPYSSGKASLQAVLQGRAELSTVSDIPVVLASLNQQSVVIIASIFEAERDHGIVGRLDRGVSTPASLKGKRIGVTLGTSGHFTLDAFLNRQKLLPGEVTLRNYAPEQLAGALARGEVDAAAGWEPFLAGMSHAIAGNAAIFYGEDVYAGLFNVAGAGDYVRNHPATMRKVLRALLAGARFCRDEPEAARALFSNASASEAARLQAAWHDYQFAIVLDQRLLLALEDEARWAIKNRLAERSDMPNFLDAVYLDALEDVAPSAMTVIH</sequence>
<dbReference type="PANTHER" id="PTHR30024">
    <property type="entry name" value="ALIPHATIC SULFONATES-BINDING PROTEIN-RELATED"/>
    <property type="match status" value="1"/>
</dbReference>
<dbReference type="InterPro" id="IPR015168">
    <property type="entry name" value="SsuA/THI5"/>
</dbReference>
<dbReference type="Gene3D" id="3.40.190.10">
    <property type="entry name" value="Periplasmic binding protein-like II"/>
    <property type="match status" value="2"/>
</dbReference>
<protein>
    <submittedName>
        <fullName evidence="2">Nitrate ABC transporter substrate-binding protein</fullName>
    </submittedName>
</protein>
<dbReference type="Pfam" id="PF09084">
    <property type="entry name" value="NMT1"/>
    <property type="match status" value="1"/>
</dbReference>
<dbReference type="EMBL" id="MAQB02000010">
    <property type="protein sequence ID" value="OFJ46744.1"/>
    <property type="molecule type" value="Genomic_DNA"/>
</dbReference>
<proteinExistence type="predicted"/>